<dbReference type="Pfam" id="PF00098">
    <property type="entry name" value="zf-CCHC"/>
    <property type="match status" value="1"/>
</dbReference>
<dbReference type="Pfam" id="PF14893">
    <property type="entry name" value="PNMA"/>
    <property type="match status" value="1"/>
</dbReference>
<proteinExistence type="predicted"/>
<evidence type="ECO:0000259" key="3">
    <source>
        <dbReference type="PROSITE" id="PS50158"/>
    </source>
</evidence>
<evidence type="ECO:0000256" key="2">
    <source>
        <dbReference type="SAM" id="MobiDB-lite"/>
    </source>
</evidence>
<dbReference type="GO" id="GO:0008270">
    <property type="term" value="F:zinc ion binding"/>
    <property type="evidence" value="ECO:0007669"/>
    <property type="project" value="UniProtKB-KW"/>
</dbReference>
<reference evidence="4 5" key="1">
    <citation type="submission" date="2024-11" db="EMBL/GenBank/DDBJ databases">
        <title>Chromosome-level genome assembly of the freshwater bivalve Anodonta woodiana.</title>
        <authorList>
            <person name="Chen X."/>
        </authorList>
    </citation>
    <scope>NUCLEOTIDE SEQUENCE [LARGE SCALE GENOMIC DNA]</scope>
    <source>
        <strain evidence="4">MN2024</strain>
        <tissue evidence="4">Gills</tissue>
    </source>
</reference>
<dbReference type="InterPro" id="IPR048270">
    <property type="entry name" value="PNMA_C"/>
</dbReference>
<feature type="region of interest" description="Disordered" evidence="2">
    <location>
        <begin position="347"/>
        <end position="366"/>
    </location>
</feature>
<dbReference type="PROSITE" id="PS50158">
    <property type="entry name" value="ZF_CCHC"/>
    <property type="match status" value="1"/>
</dbReference>
<feature type="compositionally biased region" description="Basic and acidic residues" evidence="2">
    <location>
        <begin position="354"/>
        <end position="366"/>
    </location>
</feature>
<dbReference type="PANTHER" id="PTHR23095">
    <property type="entry name" value="PARANEOPLASTIC ANTIGEN"/>
    <property type="match status" value="1"/>
</dbReference>
<sequence length="446" mass="50272">MEFTDEEVQNILGAFKALKVKPKADTPEDFAKWMADFTTSKVAIPVKEEPTSSHATASNASGHIHVTLTHKLGISVFSGDSKSEASYELWRYEVTCVQQGSYPHDQVSRAIRRSLRGEAGRITMRLGPTASINEILSKLDSVYSNVDLKEPLLSDVYSARQKDNEDIAAWSCRLEDLLNRAVQKGLVKINETDDMLKAMLWIGLKQTLKDVSGHKFDSLKTFDELRVALRRIESEHKQREDELKLSKKIIHLNMASTSTTSQTKEFSELKDLVQQLSQEVKFLKEKSVSHMSNNQQSYGSLFRTDNTMKKRDRTCWRCGQVGHIASACRVRLDHSKRDLNSTRPLGQAVGYQRDCPKKHTGTDTKELVGPTNEVYVVINGIIVNSLIDTESTVSTVTQTFYNNNMKTTPNEPITDLFNIECANGETLPYSSYIEDKVESNILPNIE</sequence>
<dbReference type="AlphaFoldDB" id="A0ABD3VWL3"/>
<keyword evidence="1" id="KW-0479">Metal-binding</keyword>
<evidence type="ECO:0000313" key="4">
    <source>
        <dbReference type="EMBL" id="KAL3864862.1"/>
    </source>
</evidence>
<name>A0ABD3VWL3_SINWO</name>
<accession>A0ABD3VWL3</accession>
<organism evidence="4 5">
    <name type="scientific">Sinanodonta woodiana</name>
    <name type="common">Chinese pond mussel</name>
    <name type="synonym">Anodonta woodiana</name>
    <dbReference type="NCBI Taxonomy" id="1069815"/>
    <lineage>
        <taxon>Eukaryota</taxon>
        <taxon>Metazoa</taxon>
        <taxon>Spiralia</taxon>
        <taxon>Lophotrochozoa</taxon>
        <taxon>Mollusca</taxon>
        <taxon>Bivalvia</taxon>
        <taxon>Autobranchia</taxon>
        <taxon>Heteroconchia</taxon>
        <taxon>Palaeoheterodonta</taxon>
        <taxon>Unionida</taxon>
        <taxon>Unionoidea</taxon>
        <taxon>Unionidae</taxon>
        <taxon>Unioninae</taxon>
        <taxon>Sinanodonta</taxon>
    </lineage>
</organism>
<evidence type="ECO:0000256" key="1">
    <source>
        <dbReference type="PROSITE-ProRule" id="PRU00047"/>
    </source>
</evidence>
<dbReference type="InterPro" id="IPR036875">
    <property type="entry name" value="Znf_CCHC_sf"/>
</dbReference>
<dbReference type="EMBL" id="JBJQND010000010">
    <property type="protein sequence ID" value="KAL3864862.1"/>
    <property type="molecule type" value="Genomic_DNA"/>
</dbReference>
<dbReference type="InterPro" id="IPR026523">
    <property type="entry name" value="PNMA"/>
</dbReference>
<dbReference type="Gene3D" id="4.10.60.10">
    <property type="entry name" value="Zinc finger, CCHC-type"/>
    <property type="match status" value="1"/>
</dbReference>
<protein>
    <recommendedName>
        <fullName evidence="3">CCHC-type domain-containing protein</fullName>
    </recommendedName>
</protein>
<dbReference type="SUPFAM" id="SSF57756">
    <property type="entry name" value="Retrovirus zinc finger-like domains"/>
    <property type="match status" value="1"/>
</dbReference>
<gene>
    <name evidence="4" type="ORF">ACJMK2_006512</name>
</gene>
<keyword evidence="1" id="KW-0862">Zinc</keyword>
<dbReference type="Proteomes" id="UP001634394">
    <property type="component" value="Unassembled WGS sequence"/>
</dbReference>
<evidence type="ECO:0000313" key="5">
    <source>
        <dbReference type="Proteomes" id="UP001634394"/>
    </source>
</evidence>
<dbReference type="InterPro" id="IPR001878">
    <property type="entry name" value="Znf_CCHC"/>
</dbReference>
<feature type="domain" description="CCHC-type" evidence="3">
    <location>
        <begin position="315"/>
        <end position="329"/>
    </location>
</feature>
<comment type="caution">
    <text evidence="4">The sequence shown here is derived from an EMBL/GenBank/DDBJ whole genome shotgun (WGS) entry which is preliminary data.</text>
</comment>
<dbReference type="PANTHER" id="PTHR23095:SF46">
    <property type="entry name" value="GAG PROTEIN"/>
    <property type="match status" value="1"/>
</dbReference>
<keyword evidence="5" id="KW-1185">Reference proteome</keyword>
<keyword evidence="1" id="KW-0863">Zinc-finger</keyword>
<dbReference type="SMART" id="SM00343">
    <property type="entry name" value="ZnF_C2HC"/>
    <property type="match status" value="1"/>
</dbReference>